<feature type="transmembrane region" description="Helical" evidence="2">
    <location>
        <begin position="140"/>
        <end position="158"/>
    </location>
</feature>
<dbReference type="AlphaFoldDB" id="A0A6C0KZZ7"/>
<organism evidence="3">
    <name type="scientific">viral metagenome</name>
    <dbReference type="NCBI Taxonomy" id="1070528"/>
    <lineage>
        <taxon>unclassified sequences</taxon>
        <taxon>metagenomes</taxon>
        <taxon>organismal metagenomes</taxon>
    </lineage>
</organism>
<dbReference type="Pfam" id="PF14015">
    <property type="entry name" value="DUF4231"/>
    <property type="match status" value="1"/>
</dbReference>
<keyword evidence="2" id="KW-0812">Transmembrane</keyword>
<dbReference type="EMBL" id="MN741003">
    <property type="protein sequence ID" value="QHU22237.1"/>
    <property type="molecule type" value="Genomic_DNA"/>
</dbReference>
<feature type="region of interest" description="Disordered" evidence="1">
    <location>
        <begin position="228"/>
        <end position="273"/>
    </location>
</feature>
<dbReference type="NCBIfam" id="NF033634">
    <property type="entry name" value="SLATT_1"/>
    <property type="match status" value="1"/>
</dbReference>
<keyword evidence="2" id="KW-1133">Transmembrane helix</keyword>
<name>A0A6C0KZZ7_9ZZZZ</name>
<evidence type="ECO:0000256" key="1">
    <source>
        <dbReference type="SAM" id="MobiDB-lite"/>
    </source>
</evidence>
<protein>
    <submittedName>
        <fullName evidence="3">Uncharacterized protein</fullName>
    </submittedName>
</protein>
<feature type="compositionally biased region" description="Polar residues" evidence="1">
    <location>
        <begin position="252"/>
        <end position="267"/>
    </location>
</feature>
<evidence type="ECO:0000256" key="2">
    <source>
        <dbReference type="SAM" id="Phobius"/>
    </source>
</evidence>
<feature type="transmembrane region" description="Helical" evidence="2">
    <location>
        <begin position="103"/>
        <end position="128"/>
    </location>
</feature>
<sequence length="273" mass="31346">MSKATDEITLTIGGEEKPQEPALKKVESANVMESAESVDTVAETYVAQPDTLMIQDEKKVKDIQLNFDEMARVIRALPGLTPLQRRIVELRFLYLLRQYQARLFYIDFFYHFSRGFVALGGVLVPALLSIQSPTNNNSESLYWTTWGISLLVTILHNFTTIFRFEKKYFTLHTVTERLKTEGWQYFELSGRYSGHHGHRAPTHENQFVYFVNTIEKIRLRQIEDEYSSAKEAEKQTGIVQTPPQPATKTTTVSEQAVPSPMDLQQNRAIKPHS</sequence>
<keyword evidence="2" id="KW-0472">Membrane</keyword>
<accession>A0A6C0KZZ7</accession>
<dbReference type="InterPro" id="IPR025325">
    <property type="entry name" value="DUF4231"/>
</dbReference>
<evidence type="ECO:0000313" key="3">
    <source>
        <dbReference type="EMBL" id="QHU22237.1"/>
    </source>
</evidence>
<proteinExistence type="predicted"/>
<reference evidence="3" key="1">
    <citation type="journal article" date="2020" name="Nature">
        <title>Giant virus diversity and host interactions through global metagenomics.</title>
        <authorList>
            <person name="Schulz F."/>
            <person name="Roux S."/>
            <person name="Paez-Espino D."/>
            <person name="Jungbluth S."/>
            <person name="Walsh D.A."/>
            <person name="Denef V.J."/>
            <person name="McMahon K.D."/>
            <person name="Konstantinidis K.T."/>
            <person name="Eloe-Fadrosh E.A."/>
            <person name="Kyrpides N.C."/>
            <person name="Woyke T."/>
        </authorList>
    </citation>
    <scope>NUCLEOTIDE SEQUENCE</scope>
    <source>
        <strain evidence="3">GVMAG-S-3300013286-35</strain>
    </source>
</reference>